<dbReference type="Pfam" id="PF02384">
    <property type="entry name" value="N6_Mtase"/>
    <property type="match status" value="1"/>
</dbReference>
<reference evidence="10 11" key="1">
    <citation type="journal article" date="2019" name="Appl. Environ. Microbiol.">
        <title>Environmental Evidence and Genomic Insight of Iron-oxidizing Bacteria Preference Towards More Corrosion Resistant Stainless Steel at Higher Salinities.</title>
        <authorList>
            <person name="Garrison C.E."/>
            <person name="Price K.A."/>
            <person name="Field E.K."/>
        </authorList>
    </citation>
    <scope>NUCLEOTIDE SEQUENCE [LARGE SCALE GENOMIC DNA]</scope>
    <source>
        <strain evidence="10 11">P3</strain>
    </source>
</reference>
<dbReference type="GO" id="GO:0009307">
    <property type="term" value="P:DNA restriction-modification system"/>
    <property type="evidence" value="ECO:0007669"/>
    <property type="project" value="UniProtKB-KW"/>
</dbReference>
<evidence type="ECO:0000256" key="3">
    <source>
        <dbReference type="ARBA" id="ARBA00022603"/>
    </source>
</evidence>
<dbReference type="AlphaFoldDB" id="A0A5R9GP80"/>
<evidence type="ECO:0000256" key="7">
    <source>
        <dbReference type="ARBA" id="ARBA00047942"/>
    </source>
</evidence>
<dbReference type="SUPFAM" id="SSF53335">
    <property type="entry name" value="S-adenosyl-L-methionine-dependent methyltransferases"/>
    <property type="match status" value="1"/>
</dbReference>
<gene>
    <name evidence="10" type="ORF">FEF65_03755</name>
</gene>
<dbReference type="InterPro" id="IPR038333">
    <property type="entry name" value="T1MK-like_N_sf"/>
</dbReference>
<dbReference type="GO" id="GO:0009007">
    <property type="term" value="F:site-specific DNA-methyltransferase (adenine-specific) activity"/>
    <property type="evidence" value="ECO:0007669"/>
    <property type="project" value="UniProtKB-EC"/>
</dbReference>
<dbReference type="Gene3D" id="1.20.1260.30">
    <property type="match status" value="1"/>
</dbReference>
<comment type="catalytic activity">
    <reaction evidence="7">
        <text>a 2'-deoxyadenosine in DNA + S-adenosyl-L-methionine = an N(6)-methyl-2'-deoxyadenosine in DNA + S-adenosyl-L-homocysteine + H(+)</text>
        <dbReference type="Rhea" id="RHEA:15197"/>
        <dbReference type="Rhea" id="RHEA-COMP:12418"/>
        <dbReference type="Rhea" id="RHEA-COMP:12419"/>
        <dbReference type="ChEBI" id="CHEBI:15378"/>
        <dbReference type="ChEBI" id="CHEBI:57856"/>
        <dbReference type="ChEBI" id="CHEBI:59789"/>
        <dbReference type="ChEBI" id="CHEBI:90615"/>
        <dbReference type="ChEBI" id="CHEBI:90616"/>
        <dbReference type="EC" id="2.1.1.72"/>
    </reaction>
</comment>
<dbReference type="InterPro" id="IPR003356">
    <property type="entry name" value="DNA_methylase_A-5"/>
</dbReference>
<evidence type="ECO:0000256" key="6">
    <source>
        <dbReference type="ARBA" id="ARBA00022747"/>
    </source>
</evidence>
<evidence type="ECO:0000256" key="4">
    <source>
        <dbReference type="ARBA" id="ARBA00022679"/>
    </source>
</evidence>
<dbReference type="InterPro" id="IPR022749">
    <property type="entry name" value="D12N6_MeTrfase_N"/>
</dbReference>
<feature type="domain" description="DNA methylase adenine-specific" evidence="8">
    <location>
        <begin position="154"/>
        <end position="467"/>
    </location>
</feature>
<dbReference type="Gene3D" id="3.40.50.150">
    <property type="entry name" value="Vaccinia Virus protein VP39"/>
    <property type="match status" value="1"/>
</dbReference>
<dbReference type="GO" id="GO:0008170">
    <property type="term" value="F:N-methyltransferase activity"/>
    <property type="evidence" value="ECO:0007669"/>
    <property type="project" value="InterPro"/>
</dbReference>
<keyword evidence="5" id="KW-0949">S-adenosyl-L-methionine</keyword>
<evidence type="ECO:0000313" key="10">
    <source>
        <dbReference type="EMBL" id="TLS68121.1"/>
    </source>
</evidence>
<keyword evidence="6" id="KW-0680">Restriction system</keyword>
<evidence type="ECO:0000313" key="11">
    <source>
        <dbReference type="Proteomes" id="UP000306585"/>
    </source>
</evidence>
<evidence type="ECO:0000256" key="2">
    <source>
        <dbReference type="ARBA" id="ARBA00011900"/>
    </source>
</evidence>
<dbReference type="PANTHER" id="PTHR42933:SF3">
    <property type="entry name" value="TYPE I RESTRICTION ENZYME MJAVIII METHYLASE SUBUNIT"/>
    <property type="match status" value="1"/>
</dbReference>
<evidence type="ECO:0000256" key="5">
    <source>
        <dbReference type="ARBA" id="ARBA00022691"/>
    </source>
</evidence>
<keyword evidence="3 10" id="KW-0489">Methyltransferase</keyword>
<evidence type="ECO:0000259" key="8">
    <source>
        <dbReference type="Pfam" id="PF02384"/>
    </source>
</evidence>
<comment type="similarity">
    <text evidence="1">Belongs to the N(4)/N(6)-methyltransferase family.</text>
</comment>
<dbReference type="PANTHER" id="PTHR42933">
    <property type="entry name" value="SLR6095 PROTEIN"/>
    <property type="match status" value="1"/>
</dbReference>
<dbReference type="GO" id="GO:0003677">
    <property type="term" value="F:DNA binding"/>
    <property type="evidence" value="ECO:0007669"/>
    <property type="project" value="InterPro"/>
</dbReference>
<dbReference type="EMBL" id="VBRY01000003">
    <property type="protein sequence ID" value="TLS68121.1"/>
    <property type="molecule type" value="Genomic_DNA"/>
</dbReference>
<dbReference type="Proteomes" id="UP000306585">
    <property type="component" value="Unassembled WGS sequence"/>
</dbReference>
<comment type="caution">
    <text evidence="10">The sequence shown here is derived from an EMBL/GenBank/DDBJ whole genome shotgun (WGS) entry which is preliminary data.</text>
</comment>
<dbReference type="InterPro" id="IPR051537">
    <property type="entry name" value="DNA_Adenine_Mtase"/>
</dbReference>
<protein>
    <recommendedName>
        <fullName evidence="2">site-specific DNA-methyltransferase (adenine-specific)</fullName>
        <ecNumber evidence="2">2.1.1.72</ecNumber>
    </recommendedName>
</protein>
<keyword evidence="4 10" id="KW-0808">Transferase</keyword>
<keyword evidence="11" id="KW-1185">Reference proteome</keyword>
<organism evidence="10 11">
    <name type="scientific">Mariprofundus erugo</name>
    <dbReference type="NCBI Taxonomy" id="2528639"/>
    <lineage>
        <taxon>Bacteria</taxon>
        <taxon>Pseudomonadati</taxon>
        <taxon>Pseudomonadota</taxon>
        <taxon>Candidatius Mariprofundia</taxon>
        <taxon>Mariprofundales</taxon>
        <taxon>Mariprofundaceae</taxon>
        <taxon>Mariprofundus</taxon>
    </lineage>
</organism>
<dbReference type="GO" id="GO:0032259">
    <property type="term" value="P:methylation"/>
    <property type="evidence" value="ECO:0007669"/>
    <property type="project" value="UniProtKB-KW"/>
</dbReference>
<name>A0A5R9GP80_9PROT</name>
<sequence>MGVFVLNGDIGISQLESHLWQAANILRGPVDASDFKSYIFPLLFFKRISDVYDEEYAVALDESDGDIEYAQFPENHRFQIPDESHWNDVRALSSNIGFALQKAMRSIEQANPDTLHGIFGDAQWTNKERLSDSLLKDLIEHFSKLSLGNAQCKADILGQSYEYLIKKFADLTNKKAGEFYTPRSVVSLLVRILAPQAGESIYDPACGTGGMLLEALHHVKEHGGDENLMLGKVYGQEKNLTTSSIARMNLFLHGAEDFHIERGDTLRQPAFYSGDSLATFDCVIANPPFSLEKWGEDVWINDPYGRNFAGLPPGKSGDFAWVQHMLKSMAIKSGRMGVVLPHGVLFRMSKEGEIRRKLLEMDVLEAVIGLGPNLFYGTGLAACVLVFRESKPREHRHKVLFIDASKEFKTGRAQNELLPEHVENIHRWYAEYQDVEGICRVVTIDEIRENDFNLNIPRYVEPVIEEESLSVEEAVANLKQSLEAAYEAEDRLKALLEREGLLS</sequence>
<dbReference type="Pfam" id="PF12161">
    <property type="entry name" value="HsdM_N"/>
    <property type="match status" value="1"/>
</dbReference>
<dbReference type="InterPro" id="IPR029063">
    <property type="entry name" value="SAM-dependent_MTases_sf"/>
</dbReference>
<proteinExistence type="inferred from homology"/>
<dbReference type="PRINTS" id="PR00507">
    <property type="entry name" value="N12N6MTFRASE"/>
</dbReference>
<evidence type="ECO:0000259" key="9">
    <source>
        <dbReference type="Pfam" id="PF12161"/>
    </source>
</evidence>
<evidence type="ECO:0000256" key="1">
    <source>
        <dbReference type="ARBA" id="ARBA00006594"/>
    </source>
</evidence>
<feature type="domain" description="N6 adenine-specific DNA methyltransferase N-terminal" evidence="9">
    <location>
        <begin position="15"/>
        <end position="142"/>
    </location>
</feature>
<dbReference type="EC" id="2.1.1.72" evidence="2"/>
<accession>A0A5R9GP80</accession>